<keyword evidence="3 4" id="KW-0408">Iron</keyword>
<dbReference type="InterPro" id="IPR051872">
    <property type="entry name" value="Cytochrome_b5/Flavoprotein_Rdt"/>
</dbReference>
<gene>
    <name evidence="8" type="ORF">SBOR_4771</name>
</gene>
<keyword evidence="9" id="KW-1185">Reference proteome</keyword>
<evidence type="ECO:0000259" key="7">
    <source>
        <dbReference type="PROSITE" id="PS50255"/>
    </source>
</evidence>
<dbReference type="GO" id="GO:0020037">
    <property type="term" value="F:heme binding"/>
    <property type="evidence" value="ECO:0007669"/>
    <property type="project" value="UniProtKB-UniRule"/>
</dbReference>
<dbReference type="HOGENOM" id="CLU_046313_0_1_1"/>
<dbReference type="PROSITE" id="PS50255">
    <property type="entry name" value="CYTOCHROME_B5_2"/>
    <property type="match status" value="1"/>
</dbReference>
<dbReference type="Gene3D" id="3.10.120.10">
    <property type="entry name" value="Cytochrome b5-like heme/steroid binding domain"/>
    <property type="match status" value="1"/>
</dbReference>
<sequence length="459" mass="48876">MVLLGLSLLIASVSFLCYKHSPTTWWAFLHRLRPATSIRDGGKREDTVPGITIADEGKKGSGVEGSLRSSLSADAPSSNNERKPELEESTSAPSFQITEAPPQYTTTAKLEESINAPGFQIAEPLQDATTTKLGESINAPGFQRTEPLQDATIAKTTATEYNNMPPPPIIPAPNTKATEYKNMPPPIIPPPSKAALDRAAMPPPPLFKKPTPALKRPSSPTTPRANASQPSPTSNIPSFSLDETSTSTSTEEPEIPSFPAANSAQRASGGPLTAPRLNALPKYTSPSLAAPSRAPIPNRLRSPLPNRTPSSSLAAPSLAPPPSHTSIPLKPRKKVLLTPQHSPLDWARLTTSPNSNLRGLPASSPLLRVPPSLLKQFTGRKGKDAWTVLGGKVYNITPYLPYHPGGEPELLKCAGRDGTRLFGEVHPWVNWEGMLEACLVGISVGEEEGEGGGGLEDMD</sequence>
<feature type="compositionally biased region" description="Pro residues" evidence="5">
    <location>
        <begin position="183"/>
        <end position="192"/>
    </location>
</feature>
<keyword evidence="6" id="KW-0732">Signal</keyword>
<feature type="region of interest" description="Disordered" evidence="5">
    <location>
        <begin position="345"/>
        <end position="365"/>
    </location>
</feature>
<dbReference type="SUPFAM" id="SSF55856">
    <property type="entry name" value="Cytochrome b5-like heme/steroid binding domain"/>
    <property type="match status" value="1"/>
</dbReference>
<protein>
    <recommendedName>
        <fullName evidence="7">Cytochrome b5 heme-binding domain-containing protein</fullName>
    </recommendedName>
</protein>
<dbReference type="PANTHER" id="PTHR46237">
    <property type="entry name" value="CYTOCHROME B5 REDUCTASE 4 FAMILY MEMBER"/>
    <property type="match status" value="1"/>
</dbReference>
<dbReference type="FunFam" id="3.10.120.10:FF:000001">
    <property type="entry name" value="Cytochrome b5 reductase 4"/>
    <property type="match status" value="1"/>
</dbReference>
<dbReference type="GO" id="GO:0004128">
    <property type="term" value="F:cytochrome-b5 reductase activity, acting on NAD(P)H"/>
    <property type="evidence" value="ECO:0007669"/>
    <property type="project" value="TreeGrafter"/>
</dbReference>
<feature type="signal peptide" evidence="6">
    <location>
        <begin position="1"/>
        <end position="15"/>
    </location>
</feature>
<feature type="domain" description="Cytochrome b5 heme-binding" evidence="7">
    <location>
        <begin position="374"/>
        <end position="448"/>
    </location>
</feature>
<evidence type="ECO:0000256" key="2">
    <source>
        <dbReference type="ARBA" id="ARBA00022723"/>
    </source>
</evidence>
<evidence type="ECO:0000256" key="6">
    <source>
        <dbReference type="SAM" id="SignalP"/>
    </source>
</evidence>
<dbReference type="OrthoDB" id="432299at2759"/>
<feature type="chain" id="PRO_5012859104" description="Cytochrome b5 heme-binding domain-containing protein" evidence="6">
    <location>
        <begin position="16"/>
        <end position="459"/>
    </location>
</feature>
<evidence type="ECO:0000256" key="3">
    <source>
        <dbReference type="ARBA" id="ARBA00023004"/>
    </source>
</evidence>
<evidence type="ECO:0000256" key="4">
    <source>
        <dbReference type="RuleBase" id="RU362121"/>
    </source>
</evidence>
<feature type="region of interest" description="Disordered" evidence="5">
    <location>
        <begin position="173"/>
        <end position="331"/>
    </location>
</feature>
<comment type="caution">
    <text evidence="8">The sequence shown here is derived from an EMBL/GenBank/DDBJ whole genome shotgun (WGS) entry which is preliminary data.</text>
</comment>
<evidence type="ECO:0000313" key="8">
    <source>
        <dbReference type="EMBL" id="ESZ94811.1"/>
    </source>
</evidence>
<feature type="region of interest" description="Disordered" evidence="5">
    <location>
        <begin position="38"/>
        <end position="100"/>
    </location>
</feature>
<dbReference type="InterPro" id="IPR001199">
    <property type="entry name" value="Cyt_B5-like_heme/steroid-bd"/>
</dbReference>
<dbReference type="EMBL" id="AYSA01000223">
    <property type="protein sequence ID" value="ESZ94811.1"/>
    <property type="molecule type" value="Genomic_DNA"/>
</dbReference>
<accession>W9CG46</accession>
<keyword evidence="1 4" id="KW-0349">Heme</keyword>
<proteinExistence type="inferred from homology"/>
<dbReference type="Pfam" id="PF00173">
    <property type="entry name" value="Cyt-b5"/>
    <property type="match status" value="1"/>
</dbReference>
<dbReference type="GO" id="GO:0046872">
    <property type="term" value="F:metal ion binding"/>
    <property type="evidence" value="ECO:0007669"/>
    <property type="project" value="UniProtKB-UniRule"/>
</dbReference>
<evidence type="ECO:0000256" key="1">
    <source>
        <dbReference type="ARBA" id="ARBA00022617"/>
    </source>
</evidence>
<comment type="similarity">
    <text evidence="4">Belongs to the cytochrome b5 family.</text>
</comment>
<dbReference type="PROSITE" id="PS00191">
    <property type="entry name" value="CYTOCHROME_B5_1"/>
    <property type="match status" value="1"/>
</dbReference>
<feature type="compositionally biased region" description="Polar residues" evidence="5">
    <location>
        <begin position="67"/>
        <end position="79"/>
    </location>
</feature>
<feature type="compositionally biased region" description="Polar residues" evidence="5">
    <location>
        <begin position="218"/>
        <end position="242"/>
    </location>
</feature>
<feature type="compositionally biased region" description="Polar residues" evidence="5">
    <location>
        <begin position="89"/>
        <end position="100"/>
    </location>
</feature>
<dbReference type="InterPro" id="IPR018506">
    <property type="entry name" value="Cyt_B5_heme-BS"/>
</dbReference>
<dbReference type="GO" id="GO:0005737">
    <property type="term" value="C:cytoplasm"/>
    <property type="evidence" value="ECO:0007669"/>
    <property type="project" value="TreeGrafter"/>
</dbReference>
<evidence type="ECO:0000313" key="9">
    <source>
        <dbReference type="Proteomes" id="UP000019487"/>
    </source>
</evidence>
<name>W9CG46_SCLBF</name>
<dbReference type="InterPro" id="IPR036400">
    <property type="entry name" value="Cyt_B5-like_heme/steroid_sf"/>
</dbReference>
<dbReference type="Proteomes" id="UP000019487">
    <property type="component" value="Unassembled WGS sequence"/>
</dbReference>
<keyword evidence="2 4" id="KW-0479">Metal-binding</keyword>
<dbReference type="AlphaFoldDB" id="W9CG46"/>
<reference evidence="8 9" key="1">
    <citation type="journal article" date="2014" name="Genome Announc.">
        <title>Draft genome sequence of Sclerotinia borealis, a psychrophilic plant pathogenic fungus.</title>
        <authorList>
            <person name="Mardanov A.V."/>
            <person name="Beletsky A.V."/>
            <person name="Kadnikov V.V."/>
            <person name="Ignatov A.N."/>
            <person name="Ravin N.V."/>
        </authorList>
    </citation>
    <scope>NUCLEOTIDE SEQUENCE [LARGE SCALE GENOMIC DNA]</scope>
    <source>
        <strain evidence="9">F-4157</strain>
    </source>
</reference>
<evidence type="ECO:0000256" key="5">
    <source>
        <dbReference type="SAM" id="MobiDB-lite"/>
    </source>
</evidence>
<dbReference type="PANTHER" id="PTHR46237:SF1">
    <property type="entry name" value="CYTOCHROME B5 REDUCTASE 4"/>
    <property type="match status" value="1"/>
</dbReference>
<dbReference type="SMART" id="SM01117">
    <property type="entry name" value="Cyt-b5"/>
    <property type="match status" value="1"/>
</dbReference>
<organism evidence="8 9">
    <name type="scientific">Sclerotinia borealis (strain F-4128)</name>
    <dbReference type="NCBI Taxonomy" id="1432307"/>
    <lineage>
        <taxon>Eukaryota</taxon>
        <taxon>Fungi</taxon>
        <taxon>Dikarya</taxon>
        <taxon>Ascomycota</taxon>
        <taxon>Pezizomycotina</taxon>
        <taxon>Leotiomycetes</taxon>
        <taxon>Helotiales</taxon>
        <taxon>Sclerotiniaceae</taxon>
        <taxon>Sclerotinia</taxon>
    </lineage>
</organism>
<dbReference type="STRING" id="1432307.W9CG46"/>